<protein>
    <submittedName>
        <fullName evidence="2">Uncharacterized protein</fullName>
    </submittedName>
</protein>
<evidence type="ECO:0000313" key="2">
    <source>
        <dbReference type="EMBL" id="DAG00621.1"/>
    </source>
</evidence>
<name>A0A8S5V1M1_9CAUD</name>
<sequence>MSSGEPRKSVRLLFNCLSVTIIVLNYFLSVKLEIRNF</sequence>
<reference evidence="2" key="1">
    <citation type="journal article" date="2021" name="Proc. Natl. Acad. Sci. U.S.A.">
        <title>A Catalog of Tens of Thousands of Viruses from Human Metagenomes Reveals Hidden Associations with Chronic Diseases.</title>
        <authorList>
            <person name="Tisza M.J."/>
            <person name="Buck C.B."/>
        </authorList>
    </citation>
    <scope>NUCLEOTIDE SEQUENCE</scope>
    <source>
        <strain evidence="2">CtJ2i1</strain>
    </source>
</reference>
<dbReference type="EMBL" id="BK016182">
    <property type="protein sequence ID" value="DAG00621.1"/>
    <property type="molecule type" value="Genomic_DNA"/>
</dbReference>
<accession>A0A8S5V1M1</accession>
<feature type="transmembrane region" description="Helical" evidence="1">
    <location>
        <begin position="12"/>
        <end position="28"/>
    </location>
</feature>
<keyword evidence="1" id="KW-0472">Membrane</keyword>
<evidence type="ECO:0000256" key="1">
    <source>
        <dbReference type="SAM" id="Phobius"/>
    </source>
</evidence>
<keyword evidence="1" id="KW-1133">Transmembrane helix</keyword>
<proteinExistence type="predicted"/>
<keyword evidence="1" id="KW-0812">Transmembrane</keyword>
<organism evidence="2">
    <name type="scientific">Myoviridae sp. ctJ2i1</name>
    <dbReference type="NCBI Taxonomy" id="2825079"/>
    <lineage>
        <taxon>Viruses</taxon>
        <taxon>Duplodnaviria</taxon>
        <taxon>Heunggongvirae</taxon>
        <taxon>Uroviricota</taxon>
        <taxon>Caudoviricetes</taxon>
    </lineage>
</organism>